<dbReference type="PANTHER" id="PTHR42734:SF17">
    <property type="entry name" value="METAL TRANSPORT SYSTEM ATP-BINDING PROTEIN TM_0124-RELATED"/>
    <property type="match status" value="1"/>
</dbReference>
<dbReference type="Gene3D" id="3.40.50.300">
    <property type="entry name" value="P-loop containing nucleotide triphosphate hydrolases"/>
    <property type="match status" value="1"/>
</dbReference>
<dbReference type="FunFam" id="3.40.50.300:FF:000134">
    <property type="entry name" value="Iron-enterobactin ABC transporter ATP-binding protein"/>
    <property type="match status" value="1"/>
</dbReference>
<evidence type="ECO:0000313" key="7">
    <source>
        <dbReference type="Proteomes" id="UP000190102"/>
    </source>
</evidence>
<dbReference type="PROSITE" id="PS50893">
    <property type="entry name" value="ABC_TRANSPORTER_2"/>
    <property type="match status" value="1"/>
</dbReference>
<dbReference type="InterPro" id="IPR003439">
    <property type="entry name" value="ABC_transporter-like_ATP-bd"/>
</dbReference>
<protein>
    <submittedName>
        <fullName evidence="6">Zinc transport system ATP-binding protein</fullName>
    </submittedName>
</protein>
<dbReference type="STRING" id="115783.SAMN02745119_02486"/>
<evidence type="ECO:0000259" key="5">
    <source>
        <dbReference type="PROSITE" id="PS50893"/>
    </source>
</evidence>
<evidence type="ECO:0000256" key="3">
    <source>
        <dbReference type="ARBA" id="ARBA00022741"/>
    </source>
</evidence>
<keyword evidence="3" id="KW-0547">Nucleotide-binding</keyword>
<feature type="domain" description="ABC transporter" evidence="5">
    <location>
        <begin position="5"/>
        <end position="241"/>
    </location>
</feature>
<dbReference type="PROSITE" id="PS00211">
    <property type="entry name" value="ABC_TRANSPORTER_1"/>
    <property type="match status" value="1"/>
</dbReference>
<dbReference type="CDD" id="cd03235">
    <property type="entry name" value="ABC_Metallic_Cations"/>
    <property type="match status" value="1"/>
</dbReference>
<dbReference type="InterPro" id="IPR003593">
    <property type="entry name" value="AAA+_ATPase"/>
</dbReference>
<dbReference type="InterPro" id="IPR017871">
    <property type="entry name" value="ABC_transporter-like_CS"/>
</dbReference>
<evidence type="ECO:0000313" key="6">
    <source>
        <dbReference type="EMBL" id="SKA05608.1"/>
    </source>
</evidence>
<proteinExistence type="inferred from homology"/>
<dbReference type="InterPro" id="IPR050153">
    <property type="entry name" value="Metal_Ion_Import_ABC"/>
</dbReference>
<dbReference type="Proteomes" id="UP000190102">
    <property type="component" value="Unassembled WGS sequence"/>
</dbReference>
<keyword evidence="4 6" id="KW-0067">ATP-binding</keyword>
<dbReference type="SMART" id="SM00382">
    <property type="entry name" value="AAA"/>
    <property type="match status" value="1"/>
</dbReference>
<dbReference type="InterPro" id="IPR027417">
    <property type="entry name" value="P-loop_NTPase"/>
</dbReference>
<evidence type="ECO:0000256" key="4">
    <source>
        <dbReference type="ARBA" id="ARBA00022840"/>
    </source>
</evidence>
<dbReference type="RefSeq" id="WP_078790747.1">
    <property type="nucleotide sequence ID" value="NZ_FUWR01000014.1"/>
</dbReference>
<reference evidence="7" key="1">
    <citation type="submission" date="2017-02" db="EMBL/GenBank/DDBJ databases">
        <authorList>
            <person name="Varghese N."/>
            <person name="Submissions S."/>
        </authorList>
    </citation>
    <scope>NUCLEOTIDE SEQUENCE [LARGE SCALE GENOMIC DNA]</scope>
    <source>
        <strain evidence="7">ATCC BAA-34</strain>
    </source>
</reference>
<organism evidence="6 7">
    <name type="scientific">Trichlorobacter thiogenes</name>
    <dbReference type="NCBI Taxonomy" id="115783"/>
    <lineage>
        <taxon>Bacteria</taxon>
        <taxon>Pseudomonadati</taxon>
        <taxon>Thermodesulfobacteriota</taxon>
        <taxon>Desulfuromonadia</taxon>
        <taxon>Geobacterales</taxon>
        <taxon>Geobacteraceae</taxon>
        <taxon>Trichlorobacter</taxon>
    </lineage>
</organism>
<evidence type="ECO:0000256" key="2">
    <source>
        <dbReference type="ARBA" id="ARBA00022448"/>
    </source>
</evidence>
<dbReference type="AlphaFoldDB" id="A0A1T4QQR8"/>
<dbReference type="GO" id="GO:0005524">
    <property type="term" value="F:ATP binding"/>
    <property type="evidence" value="ECO:0007669"/>
    <property type="project" value="UniProtKB-KW"/>
</dbReference>
<dbReference type="GO" id="GO:0016887">
    <property type="term" value="F:ATP hydrolysis activity"/>
    <property type="evidence" value="ECO:0007669"/>
    <property type="project" value="InterPro"/>
</dbReference>
<evidence type="ECO:0000256" key="1">
    <source>
        <dbReference type="ARBA" id="ARBA00005417"/>
    </source>
</evidence>
<sequence length="249" mass="27701">MQELIRVEQLTCCHGAVEALSEISFSVAAGDYLGIVGPNGSGKSTLVRALLGLMPAYQGQISLFGQSRDCFSGWERLGYLPQNLGPLNPAFPATVFEVVQLGLLAGKALPKRLCRHDRKQVQDMLELLGIDHLQRRMIGELSGGQQQRVMLARALVNNPELLIMDEPTAALDPEIRDRFYELVAQMNKDKGTTVLLVTHDTGTIGQYASRMLYLDKKVLFFGSFDEFCHSPEMSAFFGEHSQHLICHRH</sequence>
<keyword evidence="7" id="KW-1185">Reference proteome</keyword>
<name>A0A1T4QQR8_9BACT</name>
<dbReference type="EMBL" id="FUWR01000014">
    <property type="protein sequence ID" value="SKA05608.1"/>
    <property type="molecule type" value="Genomic_DNA"/>
</dbReference>
<gene>
    <name evidence="6" type="ORF">SAMN02745119_02486</name>
</gene>
<keyword evidence="2" id="KW-0813">Transport</keyword>
<dbReference type="PANTHER" id="PTHR42734">
    <property type="entry name" value="METAL TRANSPORT SYSTEM ATP-BINDING PROTEIN TM_0124-RELATED"/>
    <property type="match status" value="1"/>
</dbReference>
<comment type="similarity">
    <text evidence="1">Belongs to the ABC transporter superfamily.</text>
</comment>
<dbReference type="OrthoDB" id="9809450at2"/>
<dbReference type="Pfam" id="PF00005">
    <property type="entry name" value="ABC_tran"/>
    <property type="match status" value="1"/>
</dbReference>
<dbReference type="SUPFAM" id="SSF52540">
    <property type="entry name" value="P-loop containing nucleoside triphosphate hydrolases"/>
    <property type="match status" value="1"/>
</dbReference>
<accession>A0A1T4QQR8</accession>